<evidence type="ECO:0000313" key="3">
    <source>
        <dbReference type="EMBL" id="CAK7917640.1"/>
    </source>
</evidence>
<gene>
    <name evidence="3" type="primary">PGA31</name>
    <name evidence="3" type="ORF">CAAN4_G09494</name>
</gene>
<feature type="region of interest" description="Disordered" evidence="1">
    <location>
        <begin position="146"/>
        <end position="168"/>
    </location>
</feature>
<evidence type="ECO:0000313" key="4">
    <source>
        <dbReference type="Proteomes" id="UP001497600"/>
    </source>
</evidence>
<proteinExistence type="predicted"/>
<sequence length="298" mass="30374">MKFSTIAVTAALSKFSLAAVYDIKLYAESTDSAVGGKALSSIHEGAGLNYFFLGDSPETLSYDDRTGIIHSDKSTVGIADIFLGLGVSTFGKATFENDILSIEGNSEFYAAKNVNDPYNYSENSYAVTAFTNKKVPEGAIKISIKKSGSPSVPPLPSSSASLSSSASAPYGNSTVTQTTVTYTCLSQTVVTITSCPETVTDCPARKTPTVVTTNVEVTLTTTYCPASTTPILTTILPPATSPATAVPGSTSAKPTTVVPGSTSAKSSTVAPAITTANGAARAGAGAVAGMAAIAAWMI</sequence>
<feature type="chain" id="PRO_5045116179" evidence="2">
    <location>
        <begin position="19"/>
        <end position="298"/>
    </location>
</feature>
<feature type="compositionally biased region" description="Low complexity" evidence="1">
    <location>
        <begin position="157"/>
        <end position="168"/>
    </location>
</feature>
<dbReference type="EMBL" id="OZ004259">
    <property type="protein sequence ID" value="CAK7917640.1"/>
    <property type="molecule type" value="Genomic_DNA"/>
</dbReference>
<dbReference type="Proteomes" id="UP001497600">
    <property type="component" value="Chromosome G"/>
</dbReference>
<protein>
    <submittedName>
        <fullName evidence="3">Cell wall protein Pga31p</fullName>
    </submittedName>
</protein>
<keyword evidence="2" id="KW-0732">Signal</keyword>
<reference evidence="3 4" key="1">
    <citation type="submission" date="2024-01" db="EMBL/GenBank/DDBJ databases">
        <authorList>
            <consortium name="Genoscope - CEA"/>
            <person name="William W."/>
        </authorList>
    </citation>
    <scope>NUCLEOTIDE SEQUENCE [LARGE SCALE GENOMIC DNA]</scope>
    <source>
        <strain evidence="3 4">29B2s-10</strain>
    </source>
</reference>
<organism evidence="3 4">
    <name type="scientific">[Candida] anglica</name>
    <dbReference type="NCBI Taxonomy" id="148631"/>
    <lineage>
        <taxon>Eukaryota</taxon>
        <taxon>Fungi</taxon>
        <taxon>Dikarya</taxon>
        <taxon>Ascomycota</taxon>
        <taxon>Saccharomycotina</taxon>
        <taxon>Pichiomycetes</taxon>
        <taxon>Debaryomycetaceae</taxon>
        <taxon>Kurtzmaniella</taxon>
    </lineage>
</organism>
<evidence type="ECO:0000256" key="2">
    <source>
        <dbReference type="SAM" id="SignalP"/>
    </source>
</evidence>
<feature type="signal peptide" evidence="2">
    <location>
        <begin position="1"/>
        <end position="18"/>
    </location>
</feature>
<keyword evidence="4" id="KW-1185">Reference proteome</keyword>
<evidence type="ECO:0000256" key="1">
    <source>
        <dbReference type="SAM" id="MobiDB-lite"/>
    </source>
</evidence>
<feature type="region of interest" description="Disordered" evidence="1">
    <location>
        <begin position="242"/>
        <end position="264"/>
    </location>
</feature>
<name>A0ABP0EL63_9ASCO</name>
<feature type="compositionally biased region" description="Polar residues" evidence="1">
    <location>
        <begin position="247"/>
        <end position="264"/>
    </location>
</feature>
<accession>A0ABP0EL63</accession>